<evidence type="ECO:0000256" key="6">
    <source>
        <dbReference type="ARBA" id="ARBA00023136"/>
    </source>
</evidence>
<keyword evidence="3 10" id="KW-0812">Transmembrane</keyword>
<keyword evidence="11" id="KW-1185">Reference proteome</keyword>
<dbReference type="Proteomes" id="UP000515154">
    <property type="component" value="Linkage group LG22"/>
</dbReference>
<evidence type="ECO:0000256" key="1">
    <source>
        <dbReference type="ARBA" id="ARBA00004651"/>
    </source>
</evidence>
<dbReference type="PRINTS" id="PR00237">
    <property type="entry name" value="GPCRRHODOPSN"/>
</dbReference>
<evidence type="ECO:0000313" key="12">
    <source>
        <dbReference type="RefSeq" id="XP_029649638.2"/>
    </source>
</evidence>
<dbReference type="PANTHER" id="PTHR24248">
    <property type="entry name" value="ADRENERGIC RECEPTOR-RELATED G-PROTEIN COUPLED RECEPTOR"/>
    <property type="match status" value="1"/>
</dbReference>
<evidence type="ECO:0000256" key="2">
    <source>
        <dbReference type="ARBA" id="ARBA00022475"/>
    </source>
</evidence>
<evidence type="ECO:0000256" key="7">
    <source>
        <dbReference type="ARBA" id="ARBA00023157"/>
    </source>
</evidence>
<evidence type="ECO:0000256" key="4">
    <source>
        <dbReference type="ARBA" id="ARBA00022989"/>
    </source>
</evidence>
<dbReference type="PRINTS" id="PR00242">
    <property type="entry name" value="DOPAMINER"/>
</dbReference>
<evidence type="ECO:0000256" key="5">
    <source>
        <dbReference type="ARBA" id="ARBA00023040"/>
    </source>
</evidence>
<dbReference type="Pfam" id="PF00001">
    <property type="entry name" value="7tm_1"/>
    <property type="match status" value="1"/>
</dbReference>
<sequence length="425" mass="47516">MLLNATVNISVFFDSDPNVEDYYYYSNFLDSNDTTENIVLNTNNNINSNTNNNNINSPEESNHSNTTKTIIIGLLLSIMILVSVVGNSLVCVAVFKVKQMRKIGNFYLVSLAIADLLVSLLVMTFALANDIMGEWVFGRPFCNVWISLDVMCSTASILNLCAISLDRYIHIRDPLHYENWMTKKRTAIIISVVWVCSFLISFLPIHLGWHSPDAASTQRTGCDLDINPIYAVISSTISFIIPCIVMLSIYCKLYSTAQQHVRNIRRTYACERYDGSLSDHKAAITLGIIMGVFLLCWTPFFVVNLTSAACKTCIPPLAFKILTWLGYANSSLNPIIYSIFNTDFREAFRRVILPNSYTANDDGYTYAPNNKEVTVSTNSTSKTITQNGSRKDSKTRLISEQSPLVKSAENKTVALVPSKPSQSKK</sequence>
<keyword evidence="7" id="KW-1015">Disulfide bond</keyword>
<dbReference type="FunFam" id="1.20.1070.10:FF:000260">
    <property type="entry name" value="Dopamine receptor 1"/>
    <property type="match status" value="1"/>
</dbReference>
<evidence type="ECO:0000256" key="8">
    <source>
        <dbReference type="ARBA" id="ARBA00023170"/>
    </source>
</evidence>
<gene>
    <name evidence="12" type="primary">LOC115223272</name>
</gene>
<comment type="similarity">
    <text evidence="10">Belongs to the G-protein coupled receptor 1 family.</text>
</comment>
<dbReference type="GO" id="GO:0005886">
    <property type="term" value="C:plasma membrane"/>
    <property type="evidence" value="ECO:0007669"/>
    <property type="project" value="UniProtKB-SubCell"/>
</dbReference>
<dbReference type="RefSeq" id="XP_029649638.2">
    <property type="nucleotide sequence ID" value="XM_029793778.2"/>
</dbReference>
<dbReference type="SUPFAM" id="SSF81321">
    <property type="entry name" value="Family A G protein-coupled receptor-like"/>
    <property type="match status" value="1"/>
</dbReference>
<dbReference type="Gene3D" id="1.20.1070.10">
    <property type="entry name" value="Rhodopsin 7-helix transmembrane proteins"/>
    <property type="match status" value="1"/>
</dbReference>
<evidence type="ECO:0000313" key="11">
    <source>
        <dbReference type="Proteomes" id="UP000515154"/>
    </source>
</evidence>
<dbReference type="SMART" id="SM01381">
    <property type="entry name" value="7TM_GPCR_Srsx"/>
    <property type="match status" value="1"/>
</dbReference>
<dbReference type="InterPro" id="IPR000276">
    <property type="entry name" value="GPCR_Rhodpsn"/>
</dbReference>
<dbReference type="InterPro" id="IPR000929">
    <property type="entry name" value="Dopamine_rcpt"/>
</dbReference>
<dbReference type="PROSITE" id="PS50262">
    <property type="entry name" value="G_PROTEIN_RECEP_F1_2"/>
    <property type="match status" value="1"/>
</dbReference>
<dbReference type="PROSITE" id="PS00237">
    <property type="entry name" value="G_PROTEIN_RECEP_F1_1"/>
    <property type="match status" value="1"/>
</dbReference>
<dbReference type="CDD" id="cd15065">
    <property type="entry name" value="7tmA_Ap5-HTB1-like"/>
    <property type="match status" value="1"/>
</dbReference>
<keyword evidence="9 10" id="KW-0807">Transducer</keyword>
<protein>
    <submittedName>
        <fullName evidence="12">Dopamine receptor 1-like</fullName>
    </submittedName>
</protein>
<evidence type="ECO:0000256" key="3">
    <source>
        <dbReference type="ARBA" id="ARBA00022692"/>
    </source>
</evidence>
<dbReference type="GO" id="GO:0004989">
    <property type="term" value="F:octopamine receptor activity"/>
    <property type="evidence" value="ECO:0007669"/>
    <property type="project" value="TreeGrafter"/>
</dbReference>
<accession>A0A6P7TEL0</accession>
<dbReference type="AlphaFoldDB" id="A0A6P7TEL0"/>
<keyword evidence="6" id="KW-0472">Membrane</keyword>
<dbReference type="GO" id="GO:0071880">
    <property type="term" value="P:adenylate cyclase-activating adrenergic receptor signaling pathway"/>
    <property type="evidence" value="ECO:0007669"/>
    <property type="project" value="TreeGrafter"/>
</dbReference>
<dbReference type="PANTHER" id="PTHR24248:SF187">
    <property type="entry name" value="OCTOPAMINE RECEPTOR BETA-2R"/>
    <property type="match status" value="1"/>
</dbReference>
<keyword evidence="4" id="KW-1133">Transmembrane helix</keyword>
<comment type="subcellular location">
    <subcellularLocation>
        <location evidence="1">Cell membrane</location>
        <topology evidence="1">Multi-pass membrane protein</topology>
    </subcellularLocation>
</comment>
<proteinExistence type="inferred from homology"/>
<organism evidence="11 12">
    <name type="scientific">Octopus sinensis</name>
    <name type="common">East Asian common octopus</name>
    <dbReference type="NCBI Taxonomy" id="2607531"/>
    <lineage>
        <taxon>Eukaryota</taxon>
        <taxon>Metazoa</taxon>
        <taxon>Spiralia</taxon>
        <taxon>Lophotrochozoa</taxon>
        <taxon>Mollusca</taxon>
        <taxon>Cephalopoda</taxon>
        <taxon>Coleoidea</taxon>
        <taxon>Octopodiformes</taxon>
        <taxon>Octopoda</taxon>
        <taxon>Incirrata</taxon>
        <taxon>Octopodidae</taxon>
        <taxon>Octopus</taxon>
    </lineage>
</organism>
<evidence type="ECO:0000256" key="9">
    <source>
        <dbReference type="ARBA" id="ARBA00023224"/>
    </source>
</evidence>
<evidence type="ECO:0000256" key="10">
    <source>
        <dbReference type="RuleBase" id="RU000688"/>
    </source>
</evidence>
<keyword evidence="2" id="KW-1003">Cell membrane</keyword>
<reference evidence="12" key="1">
    <citation type="submission" date="2025-08" db="UniProtKB">
        <authorList>
            <consortium name="RefSeq"/>
        </authorList>
    </citation>
    <scope>IDENTIFICATION</scope>
</reference>
<dbReference type="KEGG" id="osn:115223272"/>
<keyword evidence="5 10" id="KW-0297">G-protein coupled receptor</keyword>
<dbReference type="GO" id="GO:0043410">
    <property type="term" value="P:positive regulation of MAPK cascade"/>
    <property type="evidence" value="ECO:0007669"/>
    <property type="project" value="TreeGrafter"/>
</dbReference>
<dbReference type="InterPro" id="IPR017452">
    <property type="entry name" value="GPCR_Rhodpsn_7TM"/>
</dbReference>
<keyword evidence="8 10" id="KW-0675">Receptor</keyword>
<name>A0A6P7TEL0_9MOLL</name>